<dbReference type="InterPro" id="IPR016161">
    <property type="entry name" value="Ald_DH/histidinol_DH"/>
</dbReference>
<dbReference type="InterPro" id="IPR029510">
    <property type="entry name" value="Ald_DH_CS_GLU"/>
</dbReference>
<evidence type="ECO:0000313" key="7">
    <source>
        <dbReference type="EMBL" id="KAJ4471609.1"/>
    </source>
</evidence>
<dbReference type="OrthoDB" id="310895at2759"/>
<comment type="similarity">
    <text evidence="1 5">Belongs to the aldehyde dehydrogenase family.</text>
</comment>
<evidence type="ECO:0000256" key="3">
    <source>
        <dbReference type="ARBA" id="ARBA00023027"/>
    </source>
</evidence>
<dbReference type="PANTHER" id="PTHR42986:SF1">
    <property type="entry name" value="BENZALDEHYDE DEHYDROGENASE YFMT"/>
    <property type="match status" value="1"/>
</dbReference>
<keyword evidence="3" id="KW-0520">NAD</keyword>
<name>A0A9W9A1C6_9AGAR</name>
<dbReference type="InterPro" id="IPR016162">
    <property type="entry name" value="Ald_DH_N"/>
</dbReference>
<accession>A0A9W9A1C6</accession>
<dbReference type="AlphaFoldDB" id="A0A9W9A1C6"/>
<dbReference type="GO" id="GO:0016620">
    <property type="term" value="F:oxidoreductase activity, acting on the aldehyde or oxo group of donors, NAD or NADP as acceptor"/>
    <property type="evidence" value="ECO:0007669"/>
    <property type="project" value="InterPro"/>
</dbReference>
<evidence type="ECO:0000256" key="2">
    <source>
        <dbReference type="ARBA" id="ARBA00023002"/>
    </source>
</evidence>
<dbReference type="PANTHER" id="PTHR42986">
    <property type="entry name" value="BENZALDEHYDE DEHYDROGENASE YFMT"/>
    <property type="match status" value="1"/>
</dbReference>
<comment type="caution">
    <text evidence="7">The sequence shown here is derived from an EMBL/GenBank/DDBJ whole genome shotgun (WGS) entry which is preliminary data.</text>
</comment>
<dbReference type="Pfam" id="PF00171">
    <property type="entry name" value="Aldedh"/>
    <property type="match status" value="1"/>
</dbReference>
<evidence type="ECO:0000256" key="1">
    <source>
        <dbReference type="ARBA" id="ARBA00009986"/>
    </source>
</evidence>
<evidence type="ECO:0000259" key="6">
    <source>
        <dbReference type="Pfam" id="PF00171"/>
    </source>
</evidence>
<organism evidence="7 8">
    <name type="scientific">Lentinula aciculospora</name>
    <dbReference type="NCBI Taxonomy" id="153920"/>
    <lineage>
        <taxon>Eukaryota</taxon>
        <taxon>Fungi</taxon>
        <taxon>Dikarya</taxon>
        <taxon>Basidiomycota</taxon>
        <taxon>Agaricomycotina</taxon>
        <taxon>Agaricomycetes</taxon>
        <taxon>Agaricomycetidae</taxon>
        <taxon>Agaricales</taxon>
        <taxon>Marasmiineae</taxon>
        <taxon>Omphalotaceae</taxon>
        <taxon>Lentinula</taxon>
    </lineage>
</organism>
<feature type="active site" evidence="4">
    <location>
        <position position="261"/>
    </location>
</feature>
<dbReference type="SUPFAM" id="SSF53720">
    <property type="entry name" value="ALDH-like"/>
    <property type="match status" value="1"/>
</dbReference>
<sequence>MSFPFTSLYINGAHLPSSNSETFKVISPSTHQVVGVSASASSEDCQNAIIAASNAFRTWERTLLSERRNIFLRAAELLQSPNSRKYKDEIERAVREETGAMPVMTNYNWVASIGLLRDLASLGNVGELGGLSFPSERISGGTVVVERRAMGVIFASAPWNSPVNLTLRAILIPILCGNTIVFRSSEQSPRSQAIICDLFEEAGLPSGVFNFISTSRENAPRLTAEIIANPLVRKINFTGSDRVGRAIAIEAAKHLKPCVLELGGKAPVVVLHDANITEAAKAIVHGALLHSGQICMSTERVIIQRKVYESLRDEICELVRTIKAGDSQTTADTKVRLGPLFSESSAQNVLDLLHEAQEAGANILAGDLKREKAFIQPHVMTDVKSGSRIWKQETFGPVIILTAVDSVEEAVELANASDYSLTAALWTSNLYAAKDVASRIHSGYVNINGSTIHSESAYGLVGLGGSSGYGRFSINDFTDMRVVVTHPPGPTSYPLFN</sequence>
<dbReference type="InterPro" id="IPR016163">
    <property type="entry name" value="Ald_DH_C"/>
</dbReference>
<evidence type="ECO:0000313" key="8">
    <source>
        <dbReference type="Proteomes" id="UP001150266"/>
    </source>
</evidence>
<dbReference type="EMBL" id="JAOTPV010000022">
    <property type="protein sequence ID" value="KAJ4471609.1"/>
    <property type="molecule type" value="Genomic_DNA"/>
</dbReference>
<dbReference type="Proteomes" id="UP001150266">
    <property type="component" value="Unassembled WGS sequence"/>
</dbReference>
<dbReference type="Gene3D" id="3.40.309.10">
    <property type="entry name" value="Aldehyde Dehydrogenase, Chain A, domain 2"/>
    <property type="match status" value="1"/>
</dbReference>
<dbReference type="PROSITE" id="PS00687">
    <property type="entry name" value="ALDEHYDE_DEHYDR_GLU"/>
    <property type="match status" value="1"/>
</dbReference>
<dbReference type="InterPro" id="IPR015590">
    <property type="entry name" value="Aldehyde_DH_dom"/>
</dbReference>
<evidence type="ECO:0000256" key="4">
    <source>
        <dbReference type="PROSITE-ProRule" id="PRU10007"/>
    </source>
</evidence>
<reference evidence="7" key="1">
    <citation type="submission" date="2022-08" db="EMBL/GenBank/DDBJ databases">
        <title>A Global Phylogenomic Analysis of the Shiitake Genus Lentinula.</title>
        <authorList>
            <consortium name="DOE Joint Genome Institute"/>
            <person name="Sierra-Patev S."/>
            <person name="Min B."/>
            <person name="Naranjo-Ortiz M."/>
            <person name="Looney B."/>
            <person name="Konkel Z."/>
            <person name="Slot J.C."/>
            <person name="Sakamoto Y."/>
            <person name="Steenwyk J.L."/>
            <person name="Rokas A."/>
            <person name="Carro J."/>
            <person name="Camarero S."/>
            <person name="Ferreira P."/>
            <person name="Molpeceres G."/>
            <person name="Ruiz-Duenas F.J."/>
            <person name="Serrano A."/>
            <person name="Henrissat B."/>
            <person name="Drula E."/>
            <person name="Hughes K.W."/>
            <person name="Mata J.L."/>
            <person name="Ishikawa N.K."/>
            <person name="Vargas-Isla R."/>
            <person name="Ushijima S."/>
            <person name="Smith C.A."/>
            <person name="Ahrendt S."/>
            <person name="Andreopoulos W."/>
            <person name="He G."/>
            <person name="Labutti K."/>
            <person name="Lipzen A."/>
            <person name="Ng V."/>
            <person name="Riley R."/>
            <person name="Sandor L."/>
            <person name="Barry K."/>
            <person name="Martinez A.T."/>
            <person name="Xiao Y."/>
            <person name="Gibbons J.G."/>
            <person name="Terashima K."/>
            <person name="Grigoriev I.V."/>
            <person name="Hibbett D.S."/>
        </authorList>
    </citation>
    <scope>NUCLEOTIDE SEQUENCE</scope>
    <source>
        <strain evidence="7">JLM2183</strain>
    </source>
</reference>
<proteinExistence type="inferred from homology"/>
<keyword evidence="2 5" id="KW-0560">Oxidoreductase</keyword>
<keyword evidence="8" id="KW-1185">Reference proteome</keyword>
<evidence type="ECO:0000256" key="5">
    <source>
        <dbReference type="RuleBase" id="RU003345"/>
    </source>
</evidence>
<dbReference type="Gene3D" id="3.40.605.10">
    <property type="entry name" value="Aldehyde Dehydrogenase, Chain A, domain 1"/>
    <property type="match status" value="1"/>
</dbReference>
<gene>
    <name evidence="7" type="ORF">J3R30DRAFT_1099791</name>
</gene>
<feature type="domain" description="Aldehyde dehydrogenase" evidence="6">
    <location>
        <begin position="18"/>
        <end position="476"/>
    </location>
</feature>
<protein>
    <submittedName>
        <fullName evidence="7">Aldehyde dehydrogenase domain-containing protein</fullName>
    </submittedName>
</protein>